<keyword evidence="9" id="KW-1185">Reference proteome</keyword>
<keyword evidence="1" id="KW-0479">Metal-binding</keyword>
<feature type="domain" description="RING-type" evidence="5">
    <location>
        <begin position="16"/>
        <end position="56"/>
    </location>
</feature>
<dbReference type="GO" id="GO:0008270">
    <property type="term" value="F:zinc ion binding"/>
    <property type="evidence" value="ECO:0007669"/>
    <property type="project" value="UniProtKB-KW"/>
</dbReference>
<evidence type="ECO:0000259" key="7">
    <source>
        <dbReference type="PROSITE" id="PS51698"/>
    </source>
</evidence>
<dbReference type="InterPro" id="IPR027370">
    <property type="entry name" value="Znf-RING_euk"/>
</dbReference>
<dbReference type="PROSITE" id="PS50089">
    <property type="entry name" value="ZF_RING_2"/>
    <property type="match status" value="1"/>
</dbReference>
<dbReference type="HOGENOM" id="CLU_013137_6_4_1"/>
<evidence type="ECO:0000256" key="2">
    <source>
        <dbReference type="ARBA" id="ARBA00022771"/>
    </source>
</evidence>
<evidence type="ECO:0000313" key="8">
    <source>
        <dbReference type="Ensembl" id="ENSPSIP00000002613.1"/>
    </source>
</evidence>
<keyword evidence="2 4" id="KW-0863">Zinc-finger</keyword>
<dbReference type="PROSITE" id="PS00518">
    <property type="entry name" value="ZF_RING_1"/>
    <property type="match status" value="1"/>
</dbReference>
<dbReference type="PROSITE" id="PS50119">
    <property type="entry name" value="ZF_BBOX"/>
    <property type="match status" value="1"/>
</dbReference>
<evidence type="ECO:0000259" key="6">
    <source>
        <dbReference type="PROSITE" id="PS50119"/>
    </source>
</evidence>
<reference evidence="8" key="4">
    <citation type="submission" date="2025-09" db="UniProtKB">
        <authorList>
            <consortium name="Ensembl"/>
        </authorList>
    </citation>
    <scope>IDENTIFICATION</scope>
</reference>
<accession>K7F3K3</accession>
<dbReference type="SMART" id="SM00184">
    <property type="entry name" value="RING"/>
    <property type="match status" value="1"/>
</dbReference>
<reference evidence="8" key="3">
    <citation type="submission" date="2025-08" db="UniProtKB">
        <authorList>
            <consortium name="Ensembl"/>
        </authorList>
    </citation>
    <scope>IDENTIFICATION</scope>
</reference>
<dbReference type="PROSITE" id="PS51698">
    <property type="entry name" value="U_BOX"/>
    <property type="match status" value="1"/>
</dbReference>
<dbReference type="Pfam" id="PF00643">
    <property type="entry name" value="zf-B_box"/>
    <property type="match status" value="1"/>
</dbReference>
<dbReference type="Gene3D" id="3.30.160.60">
    <property type="entry name" value="Classic Zinc Finger"/>
    <property type="match status" value="1"/>
</dbReference>
<feature type="domain" description="B box-type" evidence="6">
    <location>
        <begin position="83"/>
        <end position="124"/>
    </location>
</feature>
<dbReference type="GeneTree" id="ENSGT01030000234669"/>
<dbReference type="PANTHER" id="PTHR24103">
    <property type="entry name" value="E3 UBIQUITIN-PROTEIN LIGASE TRIM"/>
    <property type="match status" value="1"/>
</dbReference>
<dbReference type="InterPro" id="IPR001841">
    <property type="entry name" value="Znf_RING"/>
</dbReference>
<dbReference type="Gene3D" id="3.30.40.10">
    <property type="entry name" value="Zinc/RING finger domain, C3HC4 (zinc finger)"/>
    <property type="match status" value="1"/>
</dbReference>
<keyword evidence="3" id="KW-0862">Zinc</keyword>
<dbReference type="GO" id="GO:0016567">
    <property type="term" value="P:protein ubiquitination"/>
    <property type="evidence" value="ECO:0007669"/>
    <property type="project" value="InterPro"/>
</dbReference>
<dbReference type="Ensembl" id="ENSPSIT00000002622.1">
    <property type="protein sequence ID" value="ENSPSIP00000002613.1"/>
    <property type="gene ID" value="ENSPSIG00000002558.1"/>
</dbReference>
<protein>
    <submittedName>
        <fullName evidence="8">Uncharacterized protein</fullName>
    </submittedName>
</protein>
<dbReference type="SUPFAM" id="SSF57850">
    <property type="entry name" value="RING/U-box"/>
    <property type="match status" value="1"/>
</dbReference>
<dbReference type="Proteomes" id="UP000007267">
    <property type="component" value="Unassembled WGS sequence"/>
</dbReference>
<evidence type="ECO:0000256" key="4">
    <source>
        <dbReference type="PROSITE-ProRule" id="PRU00024"/>
    </source>
</evidence>
<dbReference type="eggNOG" id="KOG2177">
    <property type="taxonomic scope" value="Eukaryota"/>
</dbReference>
<evidence type="ECO:0000313" key="9">
    <source>
        <dbReference type="Proteomes" id="UP000007267"/>
    </source>
</evidence>
<dbReference type="InterPro" id="IPR000315">
    <property type="entry name" value="Znf_B-box"/>
</dbReference>
<reference evidence="9" key="1">
    <citation type="submission" date="2011-10" db="EMBL/GenBank/DDBJ databases">
        <authorList>
            <consortium name="Soft-shell Turtle Genome Consortium"/>
        </authorList>
    </citation>
    <scope>NUCLEOTIDE SEQUENCE [LARGE SCALE GENOMIC DNA]</scope>
    <source>
        <strain evidence="9">Daiwa-1</strain>
    </source>
</reference>
<dbReference type="InterPro" id="IPR050143">
    <property type="entry name" value="TRIM/RBCC"/>
</dbReference>
<name>K7F3K3_PELSI</name>
<proteinExistence type="predicted"/>
<dbReference type="InterPro" id="IPR013083">
    <property type="entry name" value="Znf_RING/FYVE/PHD"/>
</dbReference>
<dbReference type="OMA" id="HISEIFY"/>
<dbReference type="SMART" id="SM00336">
    <property type="entry name" value="BBOX"/>
    <property type="match status" value="1"/>
</dbReference>
<dbReference type="SMART" id="SM00504">
    <property type="entry name" value="Ubox"/>
    <property type="match status" value="1"/>
</dbReference>
<dbReference type="AlphaFoldDB" id="K7F3K3"/>
<evidence type="ECO:0000259" key="5">
    <source>
        <dbReference type="PROSITE" id="PS50089"/>
    </source>
</evidence>
<dbReference type="SUPFAM" id="SSF57845">
    <property type="entry name" value="B-box zinc-binding domain"/>
    <property type="match status" value="1"/>
</dbReference>
<reference evidence="9" key="2">
    <citation type="journal article" date="2013" name="Nat. Genet.">
        <title>The draft genomes of soft-shell turtle and green sea turtle yield insights into the development and evolution of the turtle-specific body plan.</title>
        <authorList>
            <person name="Wang Z."/>
            <person name="Pascual-Anaya J."/>
            <person name="Zadissa A."/>
            <person name="Li W."/>
            <person name="Niimura Y."/>
            <person name="Huang Z."/>
            <person name="Li C."/>
            <person name="White S."/>
            <person name="Xiong Z."/>
            <person name="Fang D."/>
            <person name="Wang B."/>
            <person name="Ming Y."/>
            <person name="Chen Y."/>
            <person name="Zheng Y."/>
            <person name="Kuraku S."/>
            <person name="Pignatelli M."/>
            <person name="Herrero J."/>
            <person name="Beal K."/>
            <person name="Nozawa M."/>
            <person name="Li Q."/>
            <person name="Wang J."/>
            <person name="Zhang H."/>
            <person name="Yu L."/>
            <person name="Shigenobu S."/>
            <person name="Wang J."/>
            <person name="Liu J."/>
            <person name="Flicek P."/>
            <person name="Searle S."/>
            <person name="Wang J."/>
            <person name="Kuratani S."/>
            <person name="Yin Y."/>
            <person name="Aken B."/>
            <person name="Zhang G."/>
            <person name="Irie N."/>
        </authorList>
    </citation>
    <scope>NUCLEOTIDE SEQUENCE [LARGE SCALE GENOMIC DNA]</scope>
    <source>
        <strain evidence="9">Daiwa-1</strain>
    </source>
</reference>
<evidence type="ECO:0000256" key="3">
    <source>
        <dbReference type="ARBA" id="ARBA00022833"/>
    </source>
</evidence>
<dbReference type="InterPro" id="IPR017907">
    <property type="entry name" value="Znf_RING_CS"/>
</dbReference>
<dbReference type="Pfam" id="PF13445">
    <property type="entry name" value="zf-RING_UBOX"/>
    <property type="match status" value="1"/>
</dbReference>
<evidence type="ECO:0000256" key="1">
    <source>
        <dbReference type="ARBA" id="ARBA00022723"/>
    </source>
</evidence>
<dbReference type="EMBL" id="AGCU01057312">
    <property type="status" value="NOT_ANNOTATED_CDS"/>
    <property type="molecule type" value="Genomic_DNA"/>
</dbReference>
<dbReference type="GO" id="GO:0004842">
    <property type="term" value="F:ubiquitin-protein transferase activity"/>
    <property type="evidence" value="ECO:0007669"/>
    <property type="project" value="InterPro"/>
</dbReference>
<dbReference type="InterPro" id="IPR003613">
    <property type="entry name" value="Ubox_domain"/>
</dbReference>
<sequence length="180" mass="20281">MAAAGPLQNIKAEVTCPICLELFRDPVTSECGHSFCRECIARHCQGDGDITCPQCQQKLQKGNLRPNLELRNMVEEQTVEEPRGGNLCERHQELLRLYCTEHQTPICLVCERSQAHRGHTMVPVEDAVQEHWETMKKQLEGMESTYGRLHPLVSLDWKHLSPSGVCPSPPHAMADTRASQ</sequence>
<organism evidence="8 9">
    <name type="scientific">Pelodiscus sinensis</name>
    <name type="common">Chinese softshell turtle</name>
    <name type="synonym">Trionyx sinensis</name>
    <dbReference type="NCBI Taxonomy" id="13735"/>
    <lineage>
        <taxon>Eukaryota</taxon>
        <taxon>Metazoa</taxon>
        <taxon>Chordata</taxon>
        <taxon>Craniata</taxon>
        <taxon>Vertebrata</taxon>
        <taxon>Euteleostomi</taxon>
        <taxon>Archelosauria</taxon>
        <taxon>Testudinata</taxon>
        <taxon>Testudines</taxon>
        <taxon>Cryptodira</taxon>
        <taxon>Trionychia</taxon>
        <taxon>Trionychidae</taxon>
        <taxon>Pelodiscus</taxon>
    </lineage>
</organism>
<feature type="domain" description="U-box" evidence="7">
    <location>
        <begin position="9"/>
        <end position="84"/>
    </location>
</feature>